<accession>A0A0F9B2K5</accession>
<proteinExistence type="predicted"/>
<name>A0A0F9B2K5_9ZZZZ</name>
<evidence type="ECO:0000313" key="1">
    <source>
        <dbReference type="EMBL" id="KKK78786.1"/>
    </source>
</evidence>
<dbReference type="AlphaFoldDB" id="A0A0F9B2K5"/>
<dbReference type="EMBL" id="LAZR01054331">
    <property type="protein sequence ID" value="KKK78786.1"/>
    <property type="molecule type" value="Genomic_DNA"/>
</dbReference>
<sequence length="114" mass="13442">MSLKTARARRFRLFMHRTREGLLRDLHVHLRAEIRAIERLLAELLDRRVRRVVRLGWGWKLMIVRDPDDQLRSRKLVDLEEVGERQGRERFAVRGIPLGMIEPGDLAPDEGGLR</sequence>
<gene>
    <name evidence="1" type="ORF">LCGC14_2840080</name>
</gene>
<reference evidence="1" key="1">
    <citation type="journal article" date="2015" name="Nature">
        <title>Complex archaea that bridge the gap between prokaryotes and eukaryotes.</title>
        <authorList>
            <person name="Spang A."/>
            <person name="Saw J.H."/>
            <person name="Jorgensen S.L."/>
            <person name="Zaremba-Niedzwiedzka K."/>
            <person name="Martijn J."/>
            <person name="Lind A.E."/>
            <person name="van Eijk R."/>
            <person name="Schleper C."/>
            <person name="Guy L."/>
            <person name="Ettema T.J."/>
        </authorList>
    </citation>
    <scope>NUCLEOTIDE SEQUENCE</scope>
</reference>
<organism evidence="1">
    <name type="scientific">marine sediment metagenome</name>
    <dbReference type="NCBI Taxonomy" id="412755"/>
    <lineage>
        <taxon>unclassified sequences</taxon>
        <taxon>metagenomes</taxon>
        <taxon>ecological metagenomes</taxon>
    </lineage>
</organism>
<comment type="caution">
    <text evidence="1">The sequence shown here is derived from an EMBL/GenBank/DDBJ whole genome shotgun (WGS) entry which is preliminary data.</text>
</comment>
<protein>
    <submittedName>
        <fullName evidence="1">Uncharacterized protein</fullName>
    </submittedName>
</protein>